<evidence type="ECO:0000256" key="1">
    <source>
        <dbReference type="SAM" id="MobiDB-lite"/>
    </source>
</evidence>
<dbReference type="EMBL" id="CP001874">
    <property type="protein sequence ID" value="ADG90145.1"/>
    <property type="molecule type" value="Genomic_DNA"/>
</dbReference>
<dbReference type="eggNOG" id="ENOG5033RJB">
    <property type="taxonomic scope" value="Bacteria"/>
</dbReference>
<evidence type="ECO:0000313" key="2">
    <source>
        <dbReference type="EMBL" id="ADG90145.1"/>
    </source>
</evidence>
<organism evidence="2 3">
    <name type="scientific">Thermobispora bispora (strain ATCC 19993 / DSM 43833 / CBS 139.67 / JCM 10125 / KCTC 9307 / NBRC 14880 / R51)</name>
    <dbReference type="NCBI Taxonomy" id="469371"/>
    <lineage>
        <taxon>Bacteria</taxon>
        <taxon>Bacillati</taxon>
        <taxon>Actinomycetota</taxon>
        <taxon>Actinomycetes</taxon>
        <taxon>Streptosporangiales</taxon>
        <taxon>Streptosporangiaceae</taxon>
        <taxon>Thermobispora</taxon>
    </lineage>
</organism>
<dbReference type="HOGENOM" id="CLU_1041782_0_0_11"/>
<dbReference type="AlphaFoldDB" id="D6Y9W4"/>
<keyword evidence="3" id="KW-1185">Reference proteome</keyword>
<dbReference type="STRING" id="469371.Tbis_3456"/>
<dbReference type="Proteomes" id="UP000006640">
    <property type="component" value="Chromosome"/>
</dbReference>
<gene>
    <name evidence="2" type="ordered locus">Tbis_3456</name>
</gene>
<reference evidence="2 3" key="1">
    <citation type="submission" date="2010-01" db="EMBL/GenBank/DDBJ databases">
        <title>The complete genome of Thermobispora bispora DSM 43833.</title>
        <authorList>
            <consortium name="US DOE Joint Genome Institute (JGI-PGF)"/>
            <person name="Lucas S."/>
            <person name="Copeland A."/>
            <person name="Lapidus A."/>
            <person name="Glavina del Rio T."/>
            <person name="Dalin E."/>
            <person name="Tice H."/>
            <person name="Bruce D."/>
            <person name="Goodwin L."/>
            <person name="Pitluck S."/>
            <person name="Kyrpides N."/>
            <person name="Mavromatis K."/>
            <person name="Ivanova N."/>
            <person name="Mikhailova N."/>
            <person name="Chertkov O."/>
            <person name="Brettin T."/>
            <person name="Detter J.C."/>
            <person name="Han C."/>
            <person name="Larimer F."/>
            <person name="Land M."/>
            <person name="Hauser L."/>
            <person name="Markowitz V."/>
            <person name="Cheng J.-F."/>
            <person name="Hugenholtz P."/>
            <person name="Woyke T."/>
            <person name="Wu D."/>
            <person name="Jando M."/>
            <person name="Schneider S."/>
            <person name="Klenk H.-P."/>
            <person name="Eisen J.A."/>
        </authorList>
    </citation>
    <scope>NUCLEOTIDE SEQUENCE [LARGE SCALE GENOMIC DNA]</scope>
    <source>
        <strain evidence="3">ATCC 19993 / DSM 43833 / CBS 139.67 / JCM 10125 / KCTC 9307 / NBRC 14880 / R51</strain>
    </source>
</reference>
<accession>D6Y9W4</accession>
<sequence>MIALACASAVLSGCAKDDQQAELRPLSLQEHAYSVTKTDGGYAVNWAGLLVNRNRWHFGEHAVAVVTGVDAAGKEVIRVEQPLDAVPPGREIAFSGQAPARGKPVRVTIECREVSWREVPRIPSAFLRFPVSDVVTERLPDGSHLVTGYVGHPFRKPGNVVVTALLRDASGRLIGGGTAHVDGMRHDRKRRFVITVEGVTGKVAKTDVFAGTWGTTAKPYLDLVAGGAAPVHTVTPTTKPFAKDRGYRVGNEQRP</sequence>
<feature type="region of interest" description="Disordered" evidence="1">
    <location>
        <begin position="236"/>
        <end position="255"/>
    </location>
</feature>
<evidence type="ECO:0000313" key="3">
    <source>
        <dbReference type="Proteomes" id="UP000006640"/>
    </source>
</evidence>
<proteinExistence type="predicted"/>
<feature type="compositionally biased region" description="Basic and acidic residues" evidence="1">
    <location>
        <begin position="241"/>
        <end position="255"/>
    </location>
</feature>
<name>D6Y9W4_THEBD</name>
<dbReference type="KEGG" id="tbi:Tbis_3456"/>
<protein>
    <submittedName>
        <fullName evidence="2">Uncharacterized protein</fullName>
    </submittedName>
</protein>